<dbReference type="InterPro" id="IPR032465">
    <property type="entry name" value="ACMSD"/>
</dbReference>
<sequence>MVDWRKIPKIDAHIHLTPKDVIDANIDYDGRFIVNGSIDDYEKIMKTYNIECAFIMPFNDPYMLSMEPAVEVVNKNMKNMISGKTNRFYCFADVDIRKDIEDMLFELEQVLMQKEFIGIKLHPSNTGYPIDGDYYEQIIKYANDHKILIELHSYPREKLLDDVCSPARIRNVVGKYSNLRLSIAHLGGFQYEELYGLNAYFNLSAVLPDLVDRMGIENTNIVLRSLGVEKLVFATDYPDSRSIRAIEIYDTYCDILGQMDFTQEEAENICKYNALRMSGLQ</sequence>
<dbReference type="Proteomes" id="UP001079535">
    <property type="component" value="Unassembled WGS sequence"/>
</dbReference>
<evidence type="ECO:0000313" key="4">
    <source>
        <dbReference type="EMBL" id="PLT53380.1"/>
    </source>
</evidence>
<dbReference type="GO" id="GO:0005737">
    <property type="term" value="C:cytoplasm"/>
    <property type="evidence" value="ECO:0007669"/>
    <property type="project" value="TreeGrafter"/>
</dbReference>
<keyword evidence="1" id="KW-0456">Lyase</keyword>
<evidence type="ECO:0000313" key="5">
    <source>
        <dbReference type="EMBL" id="PLT71921.1"/>
    </source>
</evidence>
<dbReference type="PANTHER" id="PTHR21240">
    <property type="entry name" value="2-AMINO-3-CARBOXYLMUCONATE-6-SEMIALDEHYDE DECARBOXYLASE"/>
    <property type="match status" value="1"/>
</dbReference>
<keyword evidence="6" id="KW-0378">Hydrolase</keyword>
<evidence type="ECO:0000313" key="9">
    <source>
        <dbReference type="Proteomes" id="UP000234891"/>
    </source>
</evidence>
<dbReference type="InterPro" id="IPR032466">
    <property type="entry name" value="Metal_Hydrolase"/>
</dbReference>
<dbReference type="CDD" id="cd01292">
    <property type="entry name" value="metallo-dependent_hydrolases"/>
    <property type="match status" value="1"/>
</dbReference>
<dbReference type="SUPFAM" id="SSF51556">
    <property type="entry name" value="Metallo-dependent hydrolases"/>
    <property type="match status" value="1"/>
</dbReference>
<dbReference type="Gene3D" id="3.20.20.140">
    <property type="entry name" value="Metal-dependent hydrolases"/>
    <property type="match status" value="1"/>
</dbReference>
<evidence type="ECO:0000313" key="8">
    <source>
        <dbReference type="Proteomes" id="UP000234849"/>
    </source>
</evidence>
<evidence type="ECO:0000256" key="1">
    <source>
        <dbReference type="ARBA" id="ARBA00023239"/>
    </source>
</evidence>
<organism evidence="6 7">
    <name type="scientific">Mediterraneibacter gnavus</name>
    <name type="common">Ruminococcus gnavus</name>
    <dbReference type="NCBI Taxonomy" id="33038"/>
    <lineage>
        <taxon>Bacteria</taxon>
        <taxon>Bacillati</taxon>
        <taxon>Bacillota</taxon>
        <taxon>Clostridia</taxon>
        <taxon>Lachnospirales</taxon>
        <taxon>Lachnospiraceae</taxon>
        <taxon>Mediterraneibacter</taxon>
    </lineage>
</organism>
<feature type="domain" description="Amidohydrolase-related" evidence="2">
    <location>
        <begin position="10"/>
        <end position="277"/>
    </location>
</feature>
<dbReference type="Proteomes" id="UP000234891">
    <property type="component" value="Unassembled WGS sequence"/>
</dbReference>
<dbReference type="GO" id="GO:0016831">
    <property type="term" value="F:carboxy-lyase activity"/>
    <property type="evidence" value="ECO:0007669"/>
    <property type="project" value="InterPro"/>
</dbReference>
<dbReference type="EMBL" id="NIHS01000017">
    <property type="protein sequence ID" value="PLT71921.1"/>
    <property type="molecule type" value="Genomic_DNA"/>
</dbReference>
<evidence type="ECO:0000259" key="2">
    <source>
        <dbReference type="Pfam" id="PF04909"/>
    </source>
</evidence>
<dbReference type="Proteomes" id="UP000234849">
    <property type="component" value="Unassembled WGS sequence"/>
</dbReference>
<dbReference type="Pfam" id="PF04909">
    <property type="entry name" value="Amidohydro_2"/>
    <property type="match status" value="1"/>
</dbReference>
<comment type="caution">
    <text evidence="6">The sequence shown here is derived from an EMBL/GenBank/DDBJ whole genome shotgun (WGS) entry which is preliminary data.</text>
</comment>
<protein>
    <submittedName>
        <fullName evidence="3 6">Amidohydrolase</fullName>
    </submittedName>
</protein>
<evidence type="ECO:0000313" key="6">
    <source>
        <dbReference type="EMBL" id="PLT85069.1"/>
    </source>
</evidence>
<dbReference type="PANTHER" id="PTHR21240:SF28">
    <property type="entry name" value="ISO-OROTATE DECARBOXYLASE (EUROFUNG)"/>
    <property type="match status" value="1"/>
</dbReference>
<evidence type="ECO:0000313" key="3">
    <source>
        <dbReference type="EMBL" id="MCZ0668897.1"/>
    </source>
</evidence>
<evidence type="ECO:0000313" key="7">
    <source>
        <dbReference type="Proteomes" id="UP000234840"/>
    </source>
</evidence>
<proteinExistence type="predicted"/>
<gene>
    <name evidence="4" type="ORF">CDL18_12230</name>
    <name evidence="6" type="ORF">CDL20_10430</name>
    <name evidence="5" type="ORF">CDL26_10375</name>
    <name evidence="3" type="ORF">OZZ17_15435</name>
</gene>
<dbReference type="EMBL" id="NIHW01000026">
    <property type="protein sequence ID" value="PLT85069.1"/>
    <property type="molecule type" value="Genomic_DNA"/>
</dbReference>
<dbReference type="GO" id="GO:0016787">
    <property type="term" value="F:hydrolase activity"/>
    <property type="evidence" value="ECO:0007669"/>
    <property type="project" value="UniProtKB-KW"/>
</dbReference>
<dbReference type="Proteomes" id="UP000234840">
    <property type="component" value="Unassembled WGS sequence"/>
</dbReference>
<reference evidence="7 8" key="1">
    <citation type="journal article" date="2017" name="Genome Med.">
        <title>A novel Ruminococcus gnavus clade enriched in inflammatory bowel disease patients.</title>
        <authorList>
            <person name="Hall A.B."/>
            <person name="Yassour M."/>
            <person name="Sauk J."/>
            <person name="Garner A."/>
            <person name="Jiang X."/>
            <person name="Arthur T."/>
            <person name="Lagoudas G.K."/>
            <person name="Vatanen T."/>
            <person name="Fornelos N."/>
            <person name="Wilson R."/>
            <person name="Bertha M."/>
            <person name="Cohen M."/>
            <person name="Garber J."/>
            <person name="Khalili H."/>
            <person name="Gevers D."/>
            <person name="Ananthakrishnan A.N."/>
            <person name="Kugathasan S."/>
            <person name="Lander E.S."/>
            <person name="Blainey P."/>
            <person name="Vlamakis H."/>
            <person name="Xavier R.J."/>
            <person name="Huttenhower C."/>
        </authorList>
    </citation>
    <scope>NUCLEOTIDE SEQUENCE [LARGE SCALE GENOMIC DNA]</scope>
    <source>
        <strain evidence="4 8">RJX1118</strain>
        <strain evidence="5 9">RJX1124</strain>
        <strain evidence="6 7">RJX1128</strain>
    </source>
</reference>
<dbReference type="RefSeq" id="WP_022038041.1">
    <property type="nucleotide sequence ID" value="NZ_CAXSWW010000032.1"/>
</dbReference>
<dbReference type="AlphaFoldDB" id="A0A2N5PYL1"/>
<dbReference type="EMBL" id="JAPRAY010000025">
    <property type="protein sequence ID" value="MCZ0668897.1"/>
    <property type="molecule type" value="Genomic_DNA"/>
</dbReference>
<accession>A0A2N5PYL1</accession>
<dbReference type="InterPro" id="IPR006680">
    <property type="entry name" value="Amidohydro-rel"/>
</dbReference>
<reference evidence="3" key="2">
    <citation type="submission" date="2022-11" db="EMBL/GenBank/DDBJ databases">
        <title>Temperate bacteriophages infecting mucin-degrading bacterium Ruminococcus gnavus from the human gut.</title>
        <authorList>
            <person name="Buttimer C."/>
        </authorList>
    </citation>
    <scope>NUCLEOTIDE SEQUENCE</scope>
    <source>
        <strain evidence="3">CCUG 49994</strain>
    </source>
</reference>
<dbReference type="GO" id="GO:0019748">
    <property type="term" value="P:secondary metabolic process"/>
    <property type="evidence" value="ECO:0007669"/>
    <property type="project" value="TreeGrafter"/>
</dbReference>
<name>A0A2N5PYL1_MEDGN</name>
<dbReference type="EMBL" id="NIHM01000019">
    <property type="protein sequence ID" value="PLT53380.1"/>
    <property type="molecule type" value="Genomic_DNA"/>
</dbReference>